<comment type="caution">
    <text evidence="1">The sequence shown here is derived from an EMBL/GenBank/DDBJ whole genome shotgun (WGS) entry which is preliminary data.</text>
</comment>
<gene>
    <name evidence="1" type="ORF">HC138_11325</name>
</gene>
<protein>
    <recommendedName>
        <fullName evidence="3">NAD(P)H-flavin reductase</fullName>
    </recommendedName>
</protein>
<name>A0AAP6XM89_9CORY</name>
<sequence>MAFSESVELLRTHGSRVSEAWRARFVEAYPHAPMMIPPGERMPQMLIDATTFLLSHSPTEATDRLRAIALDLRRTGFPAEEYPNAMQLLGDAIRTVAEETGAEVGTGAGGGTEDPTPALVAAGEVMRKAASQADYAGVPAASAAQVTSVEERDGVQIVRLEAGTRIIYAPGETLPVMSPEAPGVWTGLIPALPSNPFGQMEFHIGAGTDLAVAPGAWLTLGVARGGLQGFVDKQVLLVAAGTGLAAAKALVFHWLECEERPDVHLVSDVTYDRAALDALAGAQDWLDVSWVVESRLGASLEQVVSGPGMWWGRDVIVCADEVRAATITAALREAGAEGVQVISHDATPEWFSAS</sequence>
<reference evidence="1 2" key="1">
    <citation type="submission" date="2020-03" db="EMBL/GenBank/DDBJ databases">
        <title>Draft genome sequences of bacterial isolates from the female urobiome.</title>
        <authorList>
            <person name="Miller-Ensminger T."/>
            <person name="Wolfe A.J."/>
            <person name="Putonti C."/>
        </authorList>
    </citation>
    <scope>NUCLEOTIDE SEQUENCE [LARGE SCALE GENOMIC DNA]</scope>
    <source>
        <strain evidence="1 2">UMB8490</strain>
    </source>
</reference>
<evidence type="ECO:0008006" key="3">
    <source>
        <dbReference type="Google" id="ProtNLM"/>
    </source>
</evidence>
<evidence type="ECO:0000313" key="1">
    <source>
        <dbReference type="EMBL" id="NJJ04926.1"/>
    </source>
</evidence>
<dbReference type="EMBL" id="JAAUVV010000032">
    <property type="protein sequence ID" value="NJJ04926.1"/>
    <property type="molecule type" value="Genomic_DNA"/>
</dbReference>
<dbReference type="Proteomes" id="UP000591626">
    <property type="component" value="Unassembled WGS sequence"/>
</dbReference>
<dbReference type="RefSeq" id="WP_167617464.1">
    <property type="nucleotide sequence ID" value="NZ_JAAUVV010000032.1"/>
</dbReference>
<proteinExistence type="predicted"/>
<dbReference type="InterPro" id="IPR039261">
    <property type="entry name" value="FNR_nucleotide-bd"/>
</dbReference>
<accession>A0AAP6XM89</accession>
<dbReference type="AlphaFoldDB" id="A0AAP6XM89"/>
<evidence type="ECO:0000313" key="2">
    <source>
        <dbReference type="Proteomes" id="UP000591626"/>
    </source>
</evidence>
<organism evidence="1 2">
    <name type="scientific">Corynebacterium coyleae</name>
    <dbReference type="NCBI Taxonomy" id="53374"/>
    <lineage>
        <taxon>Bacteria</taxon>
        <taxon>Bacillati</taxon>
        <taxon>Actinomycetota</taxon>
        <taxon>Actinomycetes</taxon>
        <taxon>Mycobacteriales</taxon>
        <taxon>Corynebacteriaceae</taxon>
        <taxon>Corynebacterium</taxon>
    </lineage>
</organism>
<dbReference type="SUPFAM" id="SSF52343">
    <property type="entry name" value="Ferredoxin reductase-like, C-terminal NADP-linked domain"/>
    <property type="match status" value="1"/>
</dbReference>